<organism evidence="1 2">
    <name type="scientific">Flavivirga eckloniae</name>
    <dbReference type="NCBI Taxonomy" id="1803846"/>
    <lineage>
        <taxon>Bacteria</taxon>
        <taxon>Pseudomonadati</taxon>
        <taxon>Bacteroidota</taxon>
        <taxon>Flavobacteriia</taxon>
        <taxon>Flavobacteriales</taxon>
        <taxon>Flavobacteriaceae</taxon>
        <taxon>Flavivirga</taxon>
    </lineage>
</organism>
<evidence type="ECO:0008006" key="3">
    <source>
        <dbReference type="Google" id="ProtNLM"/>
    </source>
</evidence>
<dbReference type="RefSeq" id="WP_102756200.1">
    <property type="nucleotide sequence ID" value="NZ_CP025791.1"/>
</dbReference>
<evidence type="ECO:0000313" key="2">
    <source>
        <dbReference type="Proteomes" id="UP000235826"/>
    </source>
</evidence>
<name>A0A2K9PR80_9FLAO</name>
<protein>
    <recommendedName>
        <fullName evidence="3">NodB homology domain-containing protein</fullName>
    </recommendedName>
</protein>
<evidence type="ECO:0000313" key="1">
    <source>
        <dbReference type="EMBL" id="AUP79546.1"/>
    </source>
</evidence>
<proteinExistence type="predicted"/>
<dbReference type="Proteomes" id="UP000235826">
    <property type="component" value="Chromosome"/>
</dbReference>
<dbReference type="KEGG" id="fek:C1H87_12840"/>
<dbReference type="OrthoDB" id="1290266at2"/>
<sequence>MIDKIYFKTPTLKKYYNLVTNKSSNSFSLKLNEIKKGQQVEEISVILKFSSPIAQYRSPQYTWEKIKKREISINYHSPKIIVLDDGTHVISSRNIGAWVIKDSYTIEWLLRSPTLTPFFQYNKTGGRVFNTLFNTENFDLELLFTKGEVPEFSRSKIPFKPIICFTDHCDFDDNDKLNKQLHFFKENGVTVSKGFFLNHFSKRKENSSYERDSELIKRFDQNGHELFYHALSQSLREKQDSIQEFKDFTPPPELTVRTYVDHGYQVYNFTKRQETGLTDSQWANIMERKGIQNLWTYLDSGTAMNGIINQLNPSHFSLGRVIKFNGFNLKLITRTQLFFCGREDMLLKYRKIAQLAKQVISKKTTKKIVTLLINISYVINFMIRSIIFDRKKAFKYATHSPFVFEAIIEGKTFHLFQTVEVTNFEDTFSPRNIDLLIKESGAIIAHCYFASPLAHQKGKLFQEGEISPKNQSNFKYLKEKIESNDVWNPTISELINFSKEITDLKFYWDNEKQKIQVNNLNVPIRYIQYV</sequence>
<gene>
    <name evidence="1" type="ORF">C1H87_12840</name>
</gene>
<dbReference type="EMBL" id="CP025791">
    <property type="protein sequence ID" value="AUP79546.1"/>
    <property type="molecule type" value="Genomic_DNA"/>
</dbReference>
<reference evidence="1 2" key="1">
    <citation type="submission" date="2018-01" db="EMBL/GenBank/DDBJ databases">
        <title>Complete genome sequence of Flavivirga eckloniae ECD14 isolated from seaweed Ecklonia cava.</title>
        <authorList>
            <person name="Lee J.H."/>
            <person name="Baik K.S."/>
            <person name="Seong C.N."/>
        </authorList>
    </citation>
    <scope>NUCLEOTIDE SEQUENCE [LARGE SCALE GENOMIC DNA]</scope>
    <source>
        <strain evidence="1 2">ECD14</strain>
    </source>
</reference>
<dbReference type="AlphaFoldDB" id="A0A2K9PR80"/>
<keyword evidence="2" id="KW-1185">Reference proteome</keyword>
<accession>A0A2K9PR80</accession>